<organism evidence="5">
    <name type="scientific">Tanacetum cinerariifolium</name>
    <name type="common">Dalmatian daisy</name>
    <name type="synonym">Chrysanthemum cinerariifolium</name>
    <dbReference type="NCBI Taxonomy" id="118510"/>
    <lineage>
        <taxon>Eukaryota</taxon>
        <taxon>Viridiplantae</taxon>
        <taxon>Streptophyta</taxon>
        <taxon>Embryophyta</taxon>
        <taxon>Tracheophyta</taxon>
        <taxon>Spermatophyta</taxon>
        <taxon>Magnoliopsida</taxon>
        <taxon>eudicotyledons</taxon>
        <taxon>Gunneridae</taxon>
        <taxon>Pentapetalae</taxon>
        <taxon>asterids</taxon>
        <taxon>campanulids</taxon>
        <taxon>Asterales</taxon>
        <taxon>Asteraceae</taxon>
        <taxon>Asteroideae</taxon>
        <taxon>Anthemideae</taxon>
        <taxon>Anthemidinae</taxon>
        <taxon>Tanacetum</taxon>
    </lineage>
</organism>
<dbReference type="InterPro" id="IPR054722">
    <property type="entry name" value="PolX-like_BBD"/>
</dbReference>
<accession>A0A699GTR6</accession>
<feature type="domain" description="GAG-pre-integrase" evidence="3">
    <location>
        <begin position="799"/>
        <end position="855"/>
    </location>
</feature>
<protein>
    <submittedName>
        <fullName evidence="5">Retrovirus-related Pol polyprotein from transposon TNT 1-94</fullName>
    </submittedName>
</protein>
<dbReference type="EMBL" id="BKCJ010031896">
    <property type="protein sequence ID" value="GEV71338.1"/>
    <property type="molecule type" value="Genomic_DNA"/>
</dbReference>
<feature type="compositionally biased region" description="Polar residues" evidence="1">
    <location>
        <begin position="599"/>
        <end position="612"/>
    </location>
</feature>
<evidence type="ECO:0000256" key="1">
    <source>
        <dbReference type="SAM" id="MobiDB-lite"/>
    </source>
</evidence>
<evidence type="ECO:0000313" key="5">
    <source>
        <dbReference type="EMBL" id="GEV71338.1"/>
    </source>
</evidence>
<proteinExistence type="predicted"/>
<dbReference type="PANTHER" id="PTHR11439:SF483">
    <property type="entry name" value="PEPTIDE SYNTHASE GLIP-LIKE, PUTATIVE (AFU_ORTHOLOGUE AFUA_3G12920)-RELATED"/>
    <property type="match status" value="1"/>
</dbReference>
<feature type="region of interest" description="Disordered" evidence="1">
    <location>
        <begin position="575"/>
        <end position="612"/>
    </location>
</feature>
<comment type="caution">
    <text evidence="5">The sequence shown here is derived from an EMBL/GenBank/DDBJ whole genome shotgun (WGS) entry which is preliminary data.</text>
</comment>
<feature type="region of interest" description="Disordered" evidence="1">
    <location>
        <begin position="1350"/>
        <end position="1411"/>
    </location>
</feature>
<feature type="region of interest" description="Disordered" evidence="1">
    <location>
        <begin position="78"/>
        <end position="98"/>
    </location>
</feature>
<evidence type="ECO:0000259" key="3">
    <source>
        <dbReference type="Pfam" id="PF13976"/>
    </source>
</evidence>
<feature type="domain" description="Retrovirus-related Pol polyprotein from transposon TNT 1-94-like beta-barrel" evidence="4">
    <location>
        <begin position="699"/>
        <end position="770"/>
    </location>
</feature>
<reference evidence="5" key="1">
    <citation type="journal article" date="2019" name="Sci. Rep.">
        <title>Draft genome of Tanacetum cinerariifolium, the natural source of mosquito coil.</title>
        <authorList>
            <person name="Yamashiro T."/>
            <person name="Shiraishi A."/>
            <person name="Satake H."/>
            <person name="Nakayama K."/>
        </authorList>
    </citation>
    <scope>NUCLEOTIDE SEQUENCE</scope>
</reference>
<sequence length="1931" mass="222040">MMTNNSNVKLVRDLHITNIDQLHAYLGQHEFHANEVRLMHERNSDLLTLVATYQMARSPYQTHQNSYQNSQFQPQVSLYQSPQHGSPYQSQQYSTNPSSTPISITYPSNDYESSVLHNVYSPQPSIPQLEFAPTVNQQSQQPEFPQLDSGQTVPVFNALAEVYNLDNVDNNMINQGVQSVKIDRLKQTLSEPIKENESLMQTVILLKNDFKKEESRNIDREIVLEKKIKQLDNIVYKRDQSAQTVHLLTKLRFFYDYSTKQALGFQNPFYLKKAQQLEPKIYDGNVIKNTCVIVISDSEETLMPVEESRSKMLLKQQDLMILEKKVNTTLVDYNSMNSSDPNPSKRPTKVEVPKELPKVSMVNMSLKKLKHHLAGFDVVVKERTMPTGITKGSWGFEHIKACFRDEIIPFVKALKEIFNTFDQYLIDELTEVQNVFHKMELAVEQHRLDDNSVSNQSAPSFDQYFELNELKAQSQEKDTVISKLKERIKSLSGTVNEDKVKKDIKEIETINIELDHRVSKLITKNEHLKHTYKQLYDSVKPARVRSNEQSDALINQVNLKYVEIYDLNAHLQEQGVKPSTSTSGSQHSGNTKKDKIQRPPSSTQKNKHSNLNANSKFIRVKCHGCMLSDNHDLCVLNAINDVNARFKSKSAKINSKRKVWKPTSKVFTKTGYTWRPTGRTFTIVGNPCPLTRITTTVELDSGCSKHMTGDRSQLTNFVNKLLGIVKFKNDHVAKIKGYGDYHIGNVTILSVYYVEGLGHNLFSVGKFCDSNLKVSFRQHTCFICNLGGVDLLTGSRGNNLYTLSLGDMMASSPICLLSKASKTKSWLWHQRPCHLNFGTINYLARHGLVQDSTSQGSSLNMRHTHTLFESLGIRTKDHHIENVIGDPSHYVSTKKQLQTDAMWCFFDAFVTSAEPKNFKQAMTEPSWIDAMQEEIHEFERLQGFRQEEGIDFEESFALVARIEAIRIFIANAAYKNMMIFQMDVKMAFLNGELKEEVYFSQPEGFVDQDNPSHVYKLIRLSMVSNKHHVHGNDLLLAKTTKKHLNAVKRVFRYLKGTINMGLWYSKDTGMSLIACADADHAGYQDTRRSTSGSAQFIEQRLRIRNCNFRLSTTFKPKEPTFQVALDVLSLIPYYQALLISASVPTIYMHEFWATISFHKHCIKFNMNKKSYSFNLETFRDMLQICPNLPGQKFVDPPFEDEILAFIKKLGYSRNMKSLSDAKVETLPQPWRTFKTIINKCLSDLVYQIENKEAKKNKDMYYPRFTKVTINHLMLKDQSVPSRNKVDWHMANDDPILTTMRFIPKHESVQKYSAILLDTLTNQAMKESDAYKTYYDLATGKVIPKLKYVRRSTREKTDQAPKVSTGVPDVPTYGSDDELISWKSSDDDQDDDNADDDNEQTESDNDDDDLSSSVSSGFIYKMLNPNPDTGIDSILNLNTKLTSLVDVPVTTNDEIPHSYLTKLPPPPIPLIHPMQQTPISTPTISLVSSIPGIVDMYLAKKMNEAIKTAVQLQSDRLRDEAQAKNEDFINKLDENIKKIIKEQVKVQVKEHVSKILPRIKKLVNEQLEAEILTRSSNEAKTSHAVAANLSELKLKKILIHKIQINKSIHRSVQHKTLYKALIDAYETNKVILETYRDNVMFKRRRDDEDEDEDPPLDQTEGLREEDLEKNLSQLVHQKRRLLSLLARPKNGPRLKKEFETGFTEDHVVDEISLHPYWFKKLAKKLTPDHDWNKTLPTVHEPTQPWISTLARKEDPRESFNELMDTPLDFSTFVLNRLNVDTLTPELLAGLTFELMKGSFNRESARDVYSRNRIIAIKKLTIVEWHNYKHLEWITVRRDDDKLYTFKEGDYNRLRLQDIENMLLLLVQGKLTNLNTGEQLALGVSLRMFTRIIVIKRRMEDLQLGVESYQKKLNLVKPNTYKSDLKRKTPYTT</sequence>
<dbReference type="InterPro" id="IPR025724">
    <property type="entry name" value="GAG-pre-integrase_dom"/>
</dbReference>
<feature type="compositionally biased region" description="Acidic residues" evidence="1">
    <location>
        <begin position="1386"/>
        <end position="1409"/>
    </location>
</feature>
<dbReference type="PANTHER" id="PTHR11439">
    <property type="entry name" value="GAG-POL-RELATED RETROTRANSPOSON"/>
    <property type="match status" value="1"/>
</dbReference>
<feature type="compositionally biased region" description="Polar residues" evidence="1">
    <location>
        <begin position="577"/>
        <end position="589"/>
    </location>
</feature>
<evidence type="ECO:0000259" key="2">
    <source>
        <dbReference type="Pfam" id="PF07727"/>
    </source>
</evidence>
<name>A0A699GTR6_TANCI</name>
<dbReference type="Pfam" id="PF07727">
    <property type="entry name" value="RVT_2"/>
    <property type="match status" value="1"/>
</dbReference>
<evidence type="ECO:0000259" key="4">
    <source>
        <dbReference type="Pfam" id="PF22936"/>
    </source>
</evidence>
<gene>
    <name evidence="5" type="ORF">Tci_143315</name>
</gene>
<feature type="domain" description="Reverse transcriptase Ty1/copia-type" evidence="2">
    <location>
        <begin position="941"/>
        <end position="1017"/>
    </location>
</feature>
<dbReference type="Pfam" id="PF22936">
    <property type="entry name" value="Pol_BBD"/>
    <property type="match status" value="1"/>
</dbReference>
<dbReference type="InterPro" id="IPR013103">
    <property type="entry name" value="RVT_2"/>
</dbReference>
<feature type="compositionally biased region" description="Polar residues" evidence="1">
    <location>
        <begin position="78"/>
        <end position="92"/>
    </location>
</feature>
<dbReference type="Pfam" id="PF13976">
    <property type="entry name" value="gag_pre-integrs"/>
    <property type="match status" value="1"/>
</dbReference>